<proteinExistence type="predicted"/>
<organism evidence="1 2">
    <name type="scientific">Manihot esculenta</name>
    <name type="common">Cassava</name>
    <name type="synonym">Jatropha manihot</name>
    <dbReference type="NCBI Taxonomy" id="3983"/>
    <lineage>
        <taxon>Eukaryota</taxon>
        <taxon>Viridiplantae</taxon>
        <taxon>Streptophyta</taxon>
        <taxon>Embryophyta</taxon>
        <taxon>Tracheophyta</taxon>
        <taxon>Spermatophyta</taxon>
        <taxon>Magnoliopsida</taxon>
        <taxon>eudicotyledons</taxon>
        <taxon>Gunneridae</taxon>
        <taxon>Pentapetalae</taxon>
        <taxon>rosids</taxon>
        <taxon>fabids</taxon>
        <taxon>Malpighiales</taxon>
        <taxon>Euphorbiaceae</taxon>
        <taxon>Crotonoideae</taxon>
        <taxon>Manihoteae</taxon>
        <taxon>Manihot</taxon>
    </lineage>
</organism>
<dbReference type="EMBL" id="CM004400">
    <property type="protein sequence ID" value="KAG8639534.1"/>
    <property type="molecule type" value="Genomic_DNA"/>
</dbReference>
<dbReference type="Proteomes" id="UP000091857">
    <property type="component" value="Chromosome 14"/>
</dbReference>
<accession>A0ACB7GI33</accession>
<comment type="caution">
    <text evidence="1">The sequence shown here is derived from an EMBL/GenBank/DDBJ whole genome shotgun (WGS) entry which is preliminary data.</text>
</comment>
<name>A0ACB7GI33_MANES</name>
<gene>
    <name evidence="1" type="ORF">MANES_14G153450v8</name>
</gene>
<evidence type="ECO:0000313" key="2">
    <source>
        <dbReference type="Proteomes" id="UP000091857"/>
    </source>
</evidence>
<protein>
    <submittedName>
        <fullName evidence="1">Uncharacterized protein</fullName>
    </submittedName>
</protein>
<reference evidence="2" key="1">
    <citation type="journal article" date="2016" name="Nat. Biotechnol.">
        <title>Sequencing wild and cultivated cassava and related species reveals extensive interspecific hybridization and genetic diversity.</title>
        <authorList>
            <person name="Bredeson J.V."/>
            <person name="Lyons J.B."/>
            <person name="Prochnik S.E."/>
            <person name="Wu G.A."/>
            <person name="Ha C.M."/>
            <person name="Edsinger-Gonzales E."/>
            <person name="Grimwood J."/>
            <person name="Schmutz J."/>
            <person name="Rabbi I.Y."/>
            <person name="Egesi C."/>
            <person name="Nauluvula P."/>
            <person name="Lebot V."/>
            <person name="Ndunguru J."/>
            <person name="Mkamilo G."/>
            <person name="Bart R.S."/>
            <person name="Setter T.L."/>
            <person name="Gleadow R.M."/>
            <person name="Kulakow P."/>
            <person name="Ferguson M.E."/>
            <person name="Rounsley S."/>
            <person name="Rokhsar D.S."/>
        </authorList>
    </citation>
    <scope>NUCLEOTIDE SEQUENCE [LARGE SCALE GENOMIC DNA]</scope>
    <source>
        <strain evidence="2">cv. AM560-2</strain>
    </source>
</reference>
<sequence>MGLADCKPCQVLMEARLKLSKINNSPPIDATLYRSIIGSLRYLVNTRPDLAYSVGFVSNYMKAPITAHMAAVKQILRYVKDTINYGCYYTHKKDSGLKLIGYSDSDFACDINDRKSITGVSYFLRDNPITWVSQKQKVVALSSCEAEYMARTAGVCQGVWLARLLSEMQWKKQDSVVLKIDNKFAIAITNKPNSS</sequence>
<evidence type="ECO:0000313" key="1">
    <source>
        <dbReference type="EMBL" id="KAG8639534.1"/>
    </source>
</evidence>
<keyword evidence="2" id="KW-1185">Reference proteome</keyword>